<feature type="transmembrane region" description="Helical" evidence="1">
    <location>
        <begin position="90"/>
        <end position="110"/>
    </location>
</feature>
<feature type="transmembrane region" description="Helical" evidence="1">
    <location>
        <begin position="43"/>
        <end position="61"/>
    </location>
</feature>
<dbReference type="eggNOG" id="COG3011">
    <property type="taxonomic scope" value="Bacteria"/>
</dbReference>
<dbReference type="AlphaFoldDB" id="Q9RWW8"/>
<organism evidence="2 3">
    <name type="scientific">Deinococcus radiodurans (strain ATCC 13939 / DSM 20539 / JCM 16871 / CCUG 27074 / LMG 4051 / NBRC 15346 / NCIMB 9279 / VKM B-1422 / R1)</name>
    <dbReference type="NCBI Taxonomy" id="243230"/>
    <lineage>
        <taxon>Bacteria</taxon>
        <taxon>Thermotogati</taxon>
        <taxon>Deinococcota</taxon>
        <taxon>Deinococci</taxon>
        <taxon>Deinococcales</taxon>
        <taxon>Deinococcaceae</taxon>
        <taxon>Deinococcus</taxon>
    </lineage>
</organism>
<feature type="transmembrane region" description="Helical" evidence="1">
    <location>
        <begin position="297"/>
        <end position="317"/>
    </location>
</feature>
<dbReference type="EMBL" id="AE000513">
    <property type="protein sequence ID" value="AAF10135.1"/>
    <property type="molecule type" value="Genomic_DNA"/>
</dbReference>
<keyword evidence="1" id="KW-0472">Membrane</keyword>
<reference evidence="2 3" key="1">
    <citation type="journal article" date="1999" name="Science">
        <title>Genome sequence of the radioresistant bacterium Deinococcus radiodurans R1.</title>
        <authorList>
            <person name="White O."/>
            <person name="Eisen J.A."/>
            <person name="Heidelberg J.F."/>
            <person name="Hickey E.K."/>
            <person name="Peterson J.D."/>
            <person name="Dodson R.J."/>
            <person name="Haft D.H."/>
            <person name="Gwinn M.L."/>
            <person name="Nelson W.C."/>
            <person name="Richardson D.L."/>
            <person name="Moffat K.S."/>
            <person name="Qin H."/>
            <person name="Jiang L."/>
            <person name="Pamphile W."/>
            <person name="Crosby M."/>
            <person name="Shen M."/>
            <person name="Vamathevan J.J."/>
            <person name="Lam P."/>
            <person name="McDonald L."/>
            <person name="Utterback T."/>
            <person name="Zalewski C."/>
            <person name="Makarova K.S."/>
            <person name="Aravind L."/>
            <person name="Daly M.J."/>
            <person name="Minton K.W."/>
            <person name="Fleischmann R.D."/>
            <person name="Ketchum K.A."/>
            <person name="Nelson K.E."/>
            <person name="Salzberg S."/>
            <person name="Smith H.O."/>
            <person name="Venter J.C."/>
            <person name="Fraser C.M."/>
        </authorList>
    </citation>
    <scope>NUCLEOTIDE SEQUENCE [LARGE SCALE GENOMIC DNA]</scope>
    <source>
        <strain evidence="3">ATCC 13939 / DSM 20539 / JCM 16871 / LMG 4051 / NBRC 15346 / NCIMB 9279 / R1 / VKM B-1422</strain>
    </source>
</reference>
<evidence type="ECO:0000313" key="3">
    <source>
        <dbReference type="Proteomes" id="UP000002524"/>
    </source>
</evidence>
<feature type="transmembrane region" description="Helical" evidence="1">
    <location>
        <begin position="262"/>
        <end position="285"/>
    </location>
</feature>
<dbReference type="EnsemblBacteria" id="AAF10135">
    <property type="protein sequence ID" value="AAF10135"/>
    <property type="gene ID" value="DR_0547"/>
</dbReference>
<feature type="transmembrane region" description="Helical" evidence="1">
    <location>
        <begin position="12"/>
        <end position="31"/>
    </location>
</feature>
<dbReference type="OrthoDB" id="9785438at2"/>
<dbReference type="PaxDb" id="243230-DR_0547"/>
<evidence type="ECO:0008006" key="4">
    <source>
        <dbReference type="Google" id="ProtNLM"/>
    </source>
</evidence>
<evidence type="ECO:0000256" key="1">
    <source>
        <dbReference type="SAM" id="Phobius"/>
    </source>
</evidence>
<keyword evidence="1" id="KW-0812">Transmembrane</keyword>
<dbReference type="HOGENOM" id="CLU_577125_0_0_0"/>
<dbReference type="PATRIC" id="fig|243230.17.peg.722"/>
<feature type="transmembrane region" description="Helical" evidence="1">
    <location>
        <begin position="68"/>
        <end position="84"/>
    </location>
</feature>
<protein>
    <recommendedName>
        <fullName evidence="4">HTTM domain-containing protein</fullName>
    </recommendedName>
</protein>
<dbReference type="PIR" id="E75504">
    <property type="entry name" value="E75504"/>
</dbReference>
<evidence type="ECO:0000313" key="2">
    <source>
        <dbReference type="EMBL" id="AAF10135.1"/>
    </source>
</evidence>
<feature type="transmembrane region" description="Helical" evidence="1">
    <location>
        <begin position="176"/>
        <end position="196"/>
    </location>
</feature>
<dbReference type="KEGG" id="dra:DR_0547"/>
<gene>
    <name evidence="2" type="ordered locus">DR_0547</name>
</gene>
<keyword evidence="1" id="KW-1133">Transmembrane helix</keyword>
<feature type="transmembrane region" description="Helical" evidence="1">
    <location>
        <begin position="329"/>
        <end position="350"/>
    </location>
</feature>
<proteinExistence type="predicted"/>
<accession>Q9RWW8</accession>
<name>Q9RWW8_DEIRA</name>
<dbReference type="InParanoid" id="Q9RWW8"/>
<keyword evidence="3" id="KW-1185">Reference proteome</keyword>
<sequence>MTMMSLAQQDANTFRLAWFARAWAIAVWLHLAAEPRGAWATQPPLAVLSVLLALAAARAFLAPRDRRAVLALCVLLPLHAWAEAPVVGNHWVLAALVSLSFCLDAVRRFLLPSSSFMPGELVRSARLTLLIAYAFAAFAKLNWDFLNPAVSCAVFYQDQLVRSWNLPDLSVASVPVLGRSLAVLTVVIELAVASLLAFSRTRRFGLVLAFGFHWMLALDLEQHFWDFSSVLFAGFLLFLDDGQVAWLRQQFGAWPKWRPRPFFLPLLIGCLGAAIAVLNILPLELGSAATLQQWGHVAWWGYGTAWVGLIAASLFAPKLPSHRAYERHRVPAILLVPPILAAFNGLTPYLEIKTGFGWNMYSNLKTVAGQTNHLLLPGTWDLTGAQRELVQIVSSTDPALQRLHDEDYGLTFSEFKNYAHRFPNSAVTYRWQERVHHAPRLGDDPVVQGSVNVAAQKLISFRAVDLQAAQRCQPNFSPAR</sequence>
<dbReference type="Proteomes" id="UP000002524">
    <property type="component" value="Chromosome 1"/>
</dbReference>
<feature type="transmembrane region" description="Helical" evidence="1">
    <location>
        <begin position="130"/>
        <end position="156"/>
    </location>
</feature>